<feature type="compositionally biased region" description="Low complexity" evidence="1">
    <location>
        <begin position="98"/>
        <end position="107"/>
    </location>
</feature>
<evidence type="ECO:0000256" key="1">
    <source>
        <dbReference type="SAM" id="MobiDB-lite"/>
    </source>
</evidence>
<keyword evidence="3" id="KW-1185">Reference proteome</keyword>
<evidence type="ECO:0000313" key="3">
    <source>
        <dbReference type="Proteomes" id="UP000075902"/>
    </source>
</evidence>
<feature type="compositionally biased region" description="Low complexity" evidence="1">
    <location>
        <begin position="282"/>
        <end position="295"/>
    </location>
</feature>
<feature type="region of interest" description="Disordered" evidence="1">
    <location>
        <begin position="214"/>
        <end position="234"/>
    </location>
</feature>
<organism evidence="2 3">
    <name type="scientific">Anopheles melas</name>
    <dbReference type="NCBI Taxonomy" id="34690"/>
    <lineage>
        <taxon>Eukaryota</taxon>
        <taxon>Metazoa</taxon>
        <taxon>Ecdysozoa</taxon>
        <taxon>Arthropoda</taxon>
        <taxon>Hexapoda</taxon>
        <taxon>Insecta</taxon>
        <taxon>Pterygota</taxon>
        <taxon>Neoptera</taxon>
        <taxon>Endopterygota</taxon>
        <taxon>Diptera</taxon>
        <taxon>Nematocera</taxon>
        <taxon>Culicoidea</taxon>
        <taxon>Culicidae</taxon>
        <taxon>Anophelinae</taxon>
        <taxon>Anopheles</taxon>
    </lineage>
</organism>
<evidence type="ECO:0000313" key="2">
    <source>
        <dbReference type="EnsemblMetazoa" id="AMEC008798-PA"/>
    </source>
</evidence>
<dbReference type="EnsemblMetazoa" id="AMEC008798-RA">
    <property type="protein sequence ID" value="AMEC008798-PA"/>
    <property type="gene ID" value="AMEC008798"/>
</dbReference>
<feature type="region of interest" description="Disordered" evidence="1">
    <location>
        <begin position="379"/>
        <end position="532"/>
    </location>
</feature>
<sequence>MSSVQPKVTHQHQQQQQQYETGRIPTAGGEQAPQNGTNTNAPKKPTGPGGPVAPAATTTTATSDARCKRSKSPPRSCSGGKPGPELTVNGGGVGGATGPATSTAPSTIRGSGPNGELTLKDVPVSGISFQEIFKPDHEGPPTTQVIIYKPKSGRGQPTAKVIVTKREQQQQQSLRELNIVIDVDNIELQTREQQLQQQVDWEQRRLRQEMQLQEERPHRPMQQQQQQQQQPLQQEGQRLRGLLLVHPPELPAAQNQAARHPEQEPEAVAVPDDPPQRHQEPEAVAAPVDAPSAVDYSVHRHQEPEAVATPADPPQRHQEPEAVALPAIAPPEVAQSVQHHAMQEMFNVEQPNANTAVIEPLTGPSAAPDDCAVVVINDEDVAEPVPNTSNEQEQPAYREHSADQEQWAVQKQWPDQEQWPKASYRSEQVGSGAEDVFALTPTPPPPPSTPQTDYHAELPNDELSAPLPPLVEDEEVEDEEVEDEEVEEEEVEEEEVEEENEGERQEVQQNEEEYDDQSVEAHPTTSYDAHHHHVYMPTISYDEIRPRQRGTLYGAPGPFSSPERQNWGPSDDIHYWDRHHYQQQRAFGSTFLSTNEEHTETDAETGSTTTNSPERQYEEPCTPNDIEVPMHSSQRSE</sequence>
<proteinExistence type="predicted"/>
<feature type="region of interest" description="Disordered" evidence="1">
    <location>
        <begin position="253"/>
        <end position="322"/>
    </location>
</feature>
<dbReference type="AlphaFoldDB" id="A0A182TV14"/>
<dbReference type="VEuPathDB" id="VectorBase:AMEC008798"/>
<feature type="compositionally biased region" description="Acidic residues" evidence="1">
    <location>
        <begin position="509"/>
        <end position="518"/>
    </location>
</feature>
<feature type="region of interest" description="Disordered" evidence="1">
    <location>
        <begin position="131"/>
        <end position="157"/>
    </location>
</feature>
<dbReference type="STRING" id="34690.A0A182TV14"/>
<reference evidence="3" key="1">
    <citation type="submission" date="2014-01" db="EMBL/GenBank/DDBJ databases">
        <title>The Genome Sequence of Anopheles melas CM1001059_A (V2).</title>
        <authorList>
            <consortium name="The Broad Institute Genomics Platform"/>
            <person name="Neafsey D.E."/>
            <person name="Besansky N."/>
            <person name="Howell P."/>
            <person name="Walton C."/>
            <person name="Young S.K."/>
            <person name="Zeng Q."/>
            <person name="Gargeya S."/>
            <person name="Fitzgerald M."/>
            <person name="Haas B."/>
            <person name="Abouelleil A."/>
            <person name="Allen A.W."/>
            <person name="Alvarado L."/>
            <person name="Arachchi H.M."/>
            <person name="Berlin A.M."/>
            <person name="Chapman S.B."/>
            <person name="Gainer-Dewar J."/>
            <person name="Goldberg J."/>
            <person name="Griggs A."/>
            <person name="Gujja S."/>
            <person name="Hansen M."/>
            <person name="Howarth C."/>
            <person name="Imamovic A."/>
            <person name="Ireland A."/>
            <person name="Larimer J."/>
            <person name="McCowan C."/>
            <person name="Murphy C."/>
            <person name="Pearson M."/>
            <person name="Poon T.W."/>
            <person name="Priest M."/>
            <person name="Roberts A."/>
            <person name="Saif S."/>
            <person name="Shea T."/>
            <person name="Sisk P."/>
            <person name="Sykes S."/>
            <person name="Wortman J."/>
            <person name="Nusbaum C."/>
            <person name="Birren B."/>
        </authorList>
    </citation>
    <scope>NUCLEOTIDE SEQUENCE [LARGE SCALE GENOMIC DNA]</scope>
    <source>
        <strain evidence="3">CM1001059</strain>
    </source>
</reference>
<dbReference type="Proteomes" id="UP000075902">
    <property type="component" value="Unassembled WGS sequence"/>
</dbReference>
<feature type="region of interest" description="Disordered" evidence="1">
    <location>
        <begin position="592"/>
        <end position="637"/>
    </location>
</feature>
<name>A0A182TV14_9DIPT</name>
<accession>A0A182TV14</accession>
<feature type="compositionally biased region" description="Acidic residues" evidence="1">
    <location>
        <begin position="471"/>
        <end position="501"/>
    </location>
</feature>
<reference evidence="2" key="2">
    <citation type="submission" date="2020-05" db="UniProtKB">
        <authorList>
            <consortium name="EnsemblMetazoa"/>
        </authorList>
    </citation>
    <scope>IDENTIFICATION</scope>
    <source>
        <strain evidence="2">CM1001059</strain>
    </source>
</reference>
<protein>
    <submittedName>
        <fullName evidence="2">Uncharacterized protein</fullName>
    </submittedName>
</protein>
<feature type="region of interest" description="Disordered" evidence="1">
    <location>
        <begin position="1"/>
        <end position="117"/>
    </location>
</feature>
<feature type="compositionally biased region" description="Low complexity" evidence="1">
    <location>
        <begin position="41"/>
        <end position="62"/>
    </location>
</feature>
<feature type="compositionally biased region" description="Low complexity" evidence="1">
    <location>
        <begin position="220"/>
        <end position="234"/>
    </location>
</feature>